<dbReference type="GO" id="GO:0016539">
    <property type="term" value="P:intein-mediated protein splicing"/>
    <property type="evidence" value="ECO:0007669"/>
    <property type="project" value="InterPro"/>
</dbReference>
<dbReference type="NCBIfam" id="TIGR01445">
    <property type="entry name" value="intein_Nterm"/>
    <property type="match status" value="1"/>
</dbReference>
<protein>
    <recommendedName>
        <fullName evidence="1">Hint domain-containing protein</fullName>
    </recommendedName>
</protein>
<dbReference type="InterPro" id="IPR003587">
    <property type="entry name" value="Hint_dom_N"/>
</dbReference>
<dbReference type="EMBL" id="AP023354">
    <property type="protein sequence ID" value="BCJ29821.1"/>
    <property type="molecule type" value="Genomic_DNA"/>
</dbReference>
<keyword evidence="3" id="KW-1185">Reference proteome</keyword>
<evidence type="ECO:0000259" key="1">
    <source>
        <dbReference type="SMART" id="SM00306"/>
    </source>
</evidence>
<dbReference type="InterPro" id="IPR030934">
    <property type="entry name" value="Intein_C"/>
</dbReference>
<dbReference type="KEGG" id="aser:Asera_39290"/>
<dbReference type="Pfam" id="PF07591">
    <property type="entry name" value="PT-HINT"/>
    <property type="match status" value="1"/>
</dbReference>
<dbReference type="Gene3D" id="2.170.16.10">
    <property type="entry name" value="Hedgehog/Intein (Hint) domain"/>
    <property type="match status" value="1"/>
</dbReference>
<dbReference type="InterPro" id="IPR006141">
    <property type="entry name" value="Intein_N"/>
</dbReference>
<dbReference type="SMART" id="SM00306">
    <property type="entry name" value="HintN"/>
    <property type="match status" value="1"/>
</dbReference>
<dbReference type="NCBIfam" id="TIGR01443">
    <property type="entry name" value="intein_Cterm"/>
    <property type="match status" value="1"/>
</dbReference>
<dbReference type="SUPFAM" id="SSF51294">
    <property type="entry name" value="Hedgehog/intein (Hint) domain"/>
    <property type="match status" value="1"/>
</dbReference>
<evidence type="ECO:0000313" key="2">
    <source>
        <dbReference type="EMBL" id="BCJ29821.1"/>
    </source>
</evidence>
<dbReference type="OrthoDB" id="582519at2"/>
<proteinExistence type="predicted"/>
<evidence type="ECO:0000313" key="3">
    <source>
        <dbReference type="Proteomes" id="UP000680750"/>
    </source>
</evidence>
<dbReference type="InterPro" id="IPR036844">
    <property type="entry name" value="Hint_dom_sf"/>
</dbReference>
<dbReference type="Proteomes" id="UP000680750">
    <property type="component" value="Chromosome"/>
</dbReference>
<dbReference type="AlphaFoldDB" id="A0A810L677"/>
<dbReference type="RefSeq" id="WP_084132258.1">
    <property type="nucleotide sequence ID" value="NZ_AP023354.1"/>
</dbReference>
<organism evidence="2 3">
    <name type="scientific">Actinocatenispora sera</name>
    <dbReference type="NCBI Taxonomy" id="390989"/>
    <lineage>
        <taxon>Bacteria</taxon>
        <taxon>Bacillati</taxon>
        <taxon>Actinomycetota</taxon>
        <taxon>Actinomycetes</taxon>
        <taxon>Micromonosporales</taxon>
        <taxon>Micromonosporaceae</taxon>
        <taxon>Actinocatenispora</taxon>
    </lineage>
</organism>
<feature type="domain" description="Hint" evidence="1">
    <location>
        <begin position="32"/>
        <end position="133"/>
    </location>
</feature>
<sequence length="288" mass="31712">MPFDFGLSRPATLAPSNVVAEPSHGGGRPKGCNSFPGDTRVLLADGSTKPIAKIHIGDRVTNAKPDAHGTQKHRVDGVIRTTTDHDFVQITLKDGSGRQKITATAHHRFWDHTTHRWTEATNLKTGDRLQTTHRTSRITALTRYTKPQITYNLTIRSPHTYYVLAGNTPVLVHNAGGELGPGEVFLWRGVKGMERDDLLKNCVFKSTQGVKYFSFTERGSAEYARRAYAAYPKEGRNTMVRTKVNLADLPESARMAYTADVVDGGVALQDDVLPKLSRPQLMPSMGCG</sequence>
<accession>A0A810L677</accession>
<dbReference type="CDD" id="cd00081">
    <property type="entry name" value="Hint"/>
    <property type="match status" value="1"/>
</dbReference>
<gene>
    <name evidence="2" type="ORF">Asera_39290</name>
</gene>
<reference evidence="2" key="1">
    <citation type="submission" date="2020-08" db="EMBL/GenBank/DDBJ databases">
        <title>Whole genome shotgun sequence of Actinocatenispora sera NBRC 101916.</title>
        <authorList>
            <person name="Komaki H."/>
            <person name="Tamura T."/>
        </authorList>
    </citation>
    <scope>NUCLEOTIDE SEQUENCE</scope>
    <source>
        <strain evidence="2">NBRC 101916</strain>
    </source>
</reference>
<name>A0A810L677_9ACTN</name>